<dbReference type="EMBL" id="CP002455">
    <property type="protein sequence ID" value="ADX68432.1"/>
    <property type="molecule type" value="Genomic_DNA"/>
</dbReference>
<evidence type="ECO:0000313" key="3">
    <source>
        <dbReference type="EMBL" id="ADX68432.1"/>
    </source>
</evidence>
<keyword evidence="4" id="KW-1185">Reference proteome</keyword>
<name>F0P072_WEEVC</name>
<dbReference type="STRING" id="865938.Weevi_1740"/>
<dbReference type="Pfam" id="PF05193">
    <property type="entry name" value="Peptidase_M16_C"/>
    <property type="match status" value="1"/>
</dbReference>
<organism evidence="3 4">
    <name type="scientific">Weeksella virosa (strain ATCC 43766 / DSM 16922 / JCM 21250 / CCUG 30538 / CDC 9751 / IAM 14551 / NBRC 16016 / NCTC 11634 / CL345/78)</name>
    <dbReference type="NCBI Taxonomy" id="865938"/>
    <lineage>
        <taxon>Bacteria</taxon>
        <taxon>Pseudomonadati</taxon>
        <taxon>Bacteroidota</taxon>
        <taxon>Flavobacteriia</taxon>
        <taxon>Flavobacteriales</taxon>
        <taxon>Weeksellaceae</taxon>
        <taxon>Weeksella</taxon>
    </lineage>
</organism>
<reference evidence="4" key="2">
    <citation type="journal article" date="2011" name="Stand. Genomic Sci.">
        <title>Complete genome sequence of Weeksella virosa type strain (9751T).</title>
        <authorList>
            <person name="Lang E."/>
            <person name="Teshima H."/>
            <person name="Lucas S."/>
            <person name="Lapidus A."/>
            <person name="Hammon N."/>
            <person name="Deshpande S."/>
            <person name="Nolan M."/>
            <person name="Cheng J."/>
            <person name="Pitluck S."/>
            <person name="Liolios K."/>
            <person name="Pagani I."/>
            <person name="Mikhailova N."/>
            <person name="Ivanova N."/>
            <person name="Mavromatis K."/>
            <person name="Pati A."/>
            <person name="Tapia R."/>
            <person name="Han C."/>
            <person name="Goodwin L."/>
            <person name="Chen A."/>
            <person name="Palaniappan K."/>
            <person name="Land M."/>
            <person name="Hauser L."/>
            <person name="Chang Y."/>
            <person name="Jeffries C."/>
            <person name="Brambilla E."/>
            <person name="Kopitz M."/>
            <person name="Rohde M."/>
            <person name="Goker M."/>
            <person name="Tindall B."/>
            <person name="Detter J."/>
            <person name="Woyke T."/>
            <person name="Bristow J."/>
            <person name="Eisen J."/>
            <person name="Markowitz V."/>
            <person name="Hugenholtz P."/>
            <person name="Klenk H."/>
            <person name="Kyrpides N."/>
        </authorList>
    </citation>
    <scope>NUCLEOTIDE SEQUENCE [LARGE SCALE GENOMIC DNA]</scope>
    <source>
        <strain evidence="4">ATCC 43766 / DSM 16922 / JCM 21250 / NBRC 16016 / NCTC 11634 / CL345/78</strain>
    </source>
</reference>
<dbReference type="SUPFAM" id="SSF63411">
    <property type="entry name" value="LuxS/MPP-like metallohydrolase"/>
    <property type="match status" value="2"/>
</dbReference>
<dbReference type="InterPro" id="IPR011249">
    <property type="entry name" value="Metalloenz_LuxS/M16"/>
</dbReference>
<dbReference type="OrthoDB" id="9811314at2"/>
<evidence type="ECO:0000259" key="2">
    <source>
        <dbReference type="Pfam" id="PF05193"/>
    </source>
</evidence>
<dbReference type="KEGG" id="wvi:Weevi_1740"/>
<dbReference type="InterPro" id="IPR007863">
    <property type="entry name" value="Peptidase_M16_C"/>
</dbReference>
<dbReference type="PANTHER" id="PTHR11851">
    <property type="entry name" value="METALLOPROTEASE"/>
    <property type="match status" value="1"/>
</dbReference>
<dbReference type="GO" id="GO:0046872">
    <property type="term" value="F:metal ion binding"/>
    <property type="evidence" value="ECO:0007669"/>
    <property type="project" value="InterPro"/>
</dbReference>
<accession>F0P072</accession>
<protein>
    <submittedName>
        <fullName evidence="3">Peptidase M16 domain protein</fullName>
    </submittedName>
</protein>
<feature type="domain" description="Peptidase M16 C-terminal" evidence="2">
    <location>
        <begin position="196"/>
        <end position="374"/>
    </location>
</feature>
<dbReference type="eggNOG" id="COG0612">
    <property type="taxonomic scope" value="Bacteria"/>
</dbReference>
<dbReference type="Proteomes" id="UP000008641">
    <property type="component" value="Chromosome"/>
</dbReference>
<dbReference type="Gene3D" id="3.30.830.10">
    <property type="entry name" value="Metalloenzyme, LuxS/M16 peptidase-like"/>
    <property type="match status" value="2"/>
</dbReference>
<reference evidence="3 4" key="1">
    <citation type="journal article" date="2011" name="Stand. Genomic Sci.">
        <title>Complete genome sequence of Weeksella virosa type strain (9751).</title>
        <authorList>
            <person name="Lang E."/>
            <person name="Teshima H."/>
            <person name="Lucas S."/>
            <person name="Lapidus A."/>
            <person name="Hammon N."/>
            <person name="Deshpande S."/>
            <person name="Nolan M."/>
            <person name="Cheng J.F."/>
            <person name="Pitluck S."/>
            <person name="Liolios K."/>
            <person name="Pagani I."/>
            <person name="Mikhailova N."/>
            <person name="Ivanova N."/>
            <person name="Mavromatis K."/>
            <person name="Pati A."/>
            <person name="Tapia R."/>
            <person name="Han C."/>
            <person name="Goodwin L."/>
            <person name="Chen A."/>
            <person name="Palaniappan K."/>
            <person name="Land M."/>
            <person name="Hauser L."/>
            <person name="Chang Y.J."/>
            <person name="Jeffries C.D."/>
            <person name="Brambilla E.M."/>
            <person name="Kopitz M."/>
            <person name="Rohde M."/>
            <person name="Goker M."/>
            <person name="Tindall B.J."/>
            <person name="Detter J.C."/>
            <person name="Woyke T."/>
            <person name="Bristow J."/>
            <person name="Eisen J.A."/>
            <person name="Markowitz V."/>
            <person name="Hugenholtz P."/>
            <person name="Klenk H.P."/>
            <person name="Kyrpides N.C."/>
        </authorList>
    </citation>
    <scope>NUCLEOTIDE SEQUENCE [LARGE SCALE GENOMIC DNA]</scope>
    <source>
        <strain evidence="4">ATCC 43766 / DSM 16922 / JCM 21250 / NBRC 16016 / NCTC 11634 / CL345/78</strain>
    </source>
</reference>
<evidence type="ECO:0000259" key="1">
    <source>
        <dbReference type="Pfam" id="PF00675"/>
    </source>
</evidence>
<dbReference type="HOGENOM" id="CLU_009902_6_1_10"/>
<dbReference type="InterPro" id="IPR011765">
    <property type="entry name" value="Pept_M16_N"/>
</dbReference>
<gene>
    <name evidence="3" type="ordered locus">Weevi_1740</name>
</gene>
<feature type="domain" description="Peptidase M16 N-terminal" evidence="1">
    <location>
        <begin position="75"/>
        <end position="164"/>
    </location>
</feature>
<dbReference type="InterPro" id="IPR050361">
    <property type="entry name" value="MPP/UQCRC_Complex"/>
</dbReference>
<dbReference type="PANTHER" id="PTHR11851:SF224">
    <property type="entry name" value="PROCESSING PROTEASE"/>
    <property type="match status" value="1"/>
</dbReference>
<dbReference type="RefSeq" id="WP_013598821.1">
    <property type="nucleotide sequence ID" value="NC_015144.1"/>
</dbReference>
<dbReference type="AlphaFoldDB" id="F0P072"/>
<evidence type="ECO:0000313" key="4">
    <source>
        <dbReference type="Proteomes" id="UP000008641"/>
    </source>
</evidence>
<proteinExistence type="predicted"/>
<sequence>MNTKIFTLAFAFFALSVNGQINRPMPVPGPVPTINLGKSHEFKLNNGLTVIVVENHKLPRVSATLTIDNTPFTLADKKGVDGLLGSMLGTGTEKVAKDDYNKKIEQLGGNVNFWSEGGSASSLTKYFDEVFGYFADGVINPKFDQKEFEAVKNRYIEGLKADEKSVEAAASRVRDVLTYGKNHPFAEYDTPEKIQKITLKDVQDFYKNYYRPDNAYLIFVGDITADKAKSLTTKLFSNWHKGVVKIADLPSVQQVKKTEVDIVNMPNAVQSVVSVTYPVNLTKKDKDYYAVQVASTILGGDFNSKLNMNLREKHGWTYGARGGVSDSRYIGRFFTNATVRNEVTDSAVIETMKEIRSMTQEKVDKEVLENVKAKFLGNFIMSLERPQTVASQALIKKIEGLNDNFYADYIKNINNVTVDDVLRVSKKYFRPDQAKIVVTGKAETIGEGLKKLGYPVNFYDAYGEPIADPSTMKKDAKVTTHQIADAYIKAVGGKANIEKVKTAHREGKISLMGMEGNYKEKYALPDKTAIVMEIMGMKIKTVFDGGKGYVDQMGQKIDFQKDQIDGMKGYNQLFPVLSSSFAKASVEGIVTENGVEYYKVYTKEAKRTEYYDVKTGLLAKSEIVASTPQGDMVTVNVYKNYQPFDGVLMATTIETQSGPQTFKIELSKVEFNKNVSDVDFK</sequence>
<dbReference type="Pfam" id="PF00675">
    <property type="entry name" value="Peptidase_M16"/>
    <property type="match status" value="1"/>
</dbReference>